<name>D3PBY1_DEFDS</name>
<dbReference type="NCBIfam" id="TIGR00573">
    <property type="entry name" value="dnaq"/>
    <property type="match status" value="1"/>
</dbReference>
<evidence type="ECO:0000256" key="2">
    <source>
        <dbReference type="ARBA" id="ARBA00026073"/>
    </source>
</evidence>
<dbReference type="SUPFAM" id="SSF53098">
    <property type="entry name" value="Ribonuclease H-like"/>
    <property type="match status" value="1"/>
</dbReference>
<dbReference type="GO" id="GO:0003887">
    <property type="term" value="F:DNA-directed DNA polymerase activity"/>
    <property type="evidence" value="ECO:0007669"/>
    <property type="project" value="InterPro"/>
</dbReference>
<dbReference type="eggNOG" id="COG0847">
    <property type="taxonomic scope" value="Bacteria"/>
</dbReference>
<dbReference type="STRING" id="639282.DEFDS_0623"/>
<dbReference type="KEGG" id="ddf:DEFDS_0623"/>
<evidence type="ECO:0000313" key="4">
    <source>
        <dbReference type="EMBL" id="BAI80104.1"/>
    </source>
</evidence>
<comment type="function">
    <text evidence="1">DNA polymerase III is a complex, multichain enzyme responsible for most of the replicative synthesis in bacteria. The epsilon subunit contain the editing function and is a proofreading 3'-5' exonuclease.</text>
</comment>
<dbReference type="GO" id="GO:0045004">
    <property type="term" value="P:DNA replication proofreading"/>
    <property type="evidence" value="ECO:0007669"/>
    <property type="project" value="TreeGrafter"/>
</dbReference>
<reference evidence="4 5" key="1">
    <citation type="journal article" date="2010" name="DNA Res.">
        <title>Bacterial lifestyle in a deep-sea hydrothermal vent chimney revealed by the genome sequence of the thermophilic bacterium Deferribacter desulfuricans SSM1.</title>
        <authorList>
            <person name="Takaki Y."/>
            <person name="Shimamura S."/>
            <person name="Nakagawa S."/>
            <person name="Fukuhara Y."/>
            <person name="Horikawa H."/>
            <person name="Ankai A."/>
            <person name="Harada T."/>
            <person name="Hosoyama A."/>
            <person name="Oguchi A."/>
            <person name="Fukui S."/>
            <person name="Fujita N."/>
            <person name="Takami H."/>
            <person name="Takai K."/>
        </authorList>
    </citation>
    <scope>NUCLEOTIDE SEQUENCE [LARGE SCALE GENOMIC DNA]</scope>
    <source>
        <strain evidence="5">DSM 14783 / JCM 11476 / NBRC 101012 / SSM1</strain>
    </source>
</reference>
<dbReference type="InterPro" id="IPR013520">
    <property type="entry name" value="Ribonucl_H"/>
</dbReference>
<dbReference type="Pfam" id="PF00929">
    <property type="entry name" value="RNase_T"/>
    <property type="match status" value="1"/>
</dbReference>
<dbReference type="AlphaFoldDB" id="D3PBY1"/>
<feature type="domain" description="Exonuclease" evidence="3">
    <location>
        <begin position="62"/>
        <end position="229"/>
    </location>
</feature>
<dbReference type="Proteomes" id="UP000001520">
    <property type="component" value="Chromosome"/>
</dbReference>
<comment type="subunit">
    <text evidence="2">DNA polymerase III contains a core (composed of alpha, epsilon and theta chains) that associates with a tau subunit. This core dimerizes to form the POLIII' complex. PolIII' associates with the gamma complex (composed of gamma, delta, delta', psi and chi chains) and with the beta chain to form the complete DNA polymerase III complex.</text>
</comment>
<dbReference type="InterPro" id="IPR036397">
    <property type="entry name" value="RNaseH_sf"/>
</dbReference>
<accession>D3PBY1</accession>
<organism evidence="4 5">
    <name type="scientific">Deferribacter desulfuricans (strain DSM 14783 / JCM 11476 / NBRC 101012 / SSM1)</name>
    <dbReference type="NCBI Taxonomy" id="639282"/>
    <lineage>
        <taxon>Bacteria</taxon>
        <taxon>Pseudomonadati</taxon>
        <taxon>Deferribacterota</taxon>
        <taxon>Deferribacteres</taxon>
        <taxon>Deferribacterales</taxon>
        <taxon>Deferribacteraceae</taxon>
        <taxon>Deferribacter</taxon>
    </lineage>
</organism>
<dbReference type="PANTHER" id="PTHR30231">
    <property type="entry name" value="DNA POLYMERASE III SUBUNIT EPSILON"/>
    <property type="match status" value="1"/>
</dbReference>
<dbReference type="InterPro" id="IPR012337">
    <property type="entry name" value="RNaseH-like_sf"/>
</dbReference>
<dbReference type="Gene3D" id="3.30.420.10">
    <property type="entry name" value="Ribonuclease H-like superfamily/Ribonuclease H"/>
    <property type="match status" value="1"/>
</dbReference>
<dbReference type="CDD" id="cd06127">
    <property type="entry name" value="DEDDh"/>
    <property type="match status" value="1"/>
</dbReference>
<proteinExistence type="predicted"/>
<protein>
    <recommendedName>
        <fullName evidence="3">Exonuclease domain-containing protein</fullName>
    </recommendedName>
</protein>
<evidence type="ECO:0000259" key="3">
    <source>
        <dbReference type="SMART" id="SM00479"/>
    </source>
</evidence>
<dbReference type="SMART" id="SM00479">
    <property type="entry name" value="EXOIII"/>
    <property type="match status" value="1"/>
</dbReference>
<sequence>MIFSTNQYKIKVNRWGMIKKFFKSFKYNKKSSKTDPLSSYIKSLIDSVNNDKIFNQKIEHAKFCVIDTETTGLDFETAKLINIAAVKVVNFKILDIYDVFINPEIPIPEESIKWHGITDDMVKDKPTVAEILPDFLKFIRDSVIVGHHVNFDLKMINKDLKLYYGSEIKNIWIDTMFLYSKNILCRDDHISLDFLLEKFNVKCIGRHTALGDALATAEVFNKIVVKMKNGFKTVSDLYRSQFKEFHS</sequence>
<dbReference type="InterPro" id="IPR006054">
    <property type="entry name" value="DnaQ"/>
</dbReference>
<evidence type="ECO:0000313" key="5">
    <source>
        <dbReference type="Proteomes" id="UP000001520"/>
    </source>
</evidence>
<keyword evidence="5" id="KW-1185">Reference proteome</keyword>
<gene>
    <name evidence="4" type="ordered locus">DEFDS_0623</name>
</gene>
<dbReference type="GO" id="GO:0005829">
    <property type="term" value="C:cytosol"/>
    <property type="evidence" value="ECO:0007669"/>
    <property type="project" value="TreeGrafter"/>
</dbReference>
<dbReference type="EMBL" id="AP011529">
    <property type="protein sequence ID" value="BAI80104.1"/>
    <property type="molecule type" value="Genomic_DNA"/>
</dbReference>
<dbReference type="GO" id="GO:0003677">
    <property type="term" value="F:DNA binding"/>
    <property type="evidence" value="ECO:0007669"/>
    <property type="project" value="InterPro"/>
</dbReference>
<evidence type="ECO:0000256" key="1">
    <source>
        <dbReference type="ARBA" id="ARBA00025483"/>
    </source>
</evidence>
<keyword evidence="4" id="KW-0548">Nucleotidyltransferase</keyword>
<dbReference type="PANTHER" id="PTHR30231:SF41">
    <property type="entry name" value="DNA POLYMERASE III SUBUNIT EPSILON"/>
    <property type="match status" value="1"/>
</dbReference>
<dbReference type="HOGENOM" id="CLU_047806_7_0_0"/>
<dbReference type="GO" id="GO:0008408">
    <property type="term" value="F:3'-5' exonuclease activity"/>
    <property type="evidence" value="ECO:0007669"/>
    <property type="project" value="TreeGrafter"/>
</dbReference>
<dbReference type="FunFam" id="3.30.420.10:FF:000045">
    <property type="entry name" value="3'-5' exonuclease DinG"/>
    <property type="match status" value="1"/>
</dbReference>
<keyword evidence="4" id="KW-0808">Transferase</keyword>